<gene>
    <name evidence="1" type="ORF">UFOVP610_24</name>
</gene>
<proteinExistence type="predicted"/>
<reference evidence="1" key="1">
    <citation type="submission" date="2020-04" db="EMBL/GenBank/DDBJ databases">
        <authorList>
            <person name="Chiriac C."/>
            <person name="Salcher M."/>
            <person name="Ghai R."/>
            <person name="Kavagutti S V."/>
        </authorList>
    </citation>
    <scope>NUCLEOTIDE SEQUENCE</scope>
</reference>
<accession>A0A6J5N3W9</accession>
<sequence length="62" mass="7296">MIFDSQNLESVLKEYSMRVEAEVERQITKLLKETMENHRAKIVSEVKDIIMSQEIITLDEVN</sequence>
<organism evidence="1">
    <name type="scientific">uncultured Caudovirales phage</name>
    <dbReference type="NCBI Taxonomy" id="2100421"/>
    <lineage>
        <taxon>Viruses</taxon>
        <taxon>Duplodnaviria</taxon>
        <taxon>Heunggongvirae</taxon>
        <taxon>Uroviricota</taxon>
        <taxon>Caudoviricetes</taxon>
        <taxon>Peduoviridae</taxon>
        <taxon>Maltschvirus</taxon>
        <taxon>Maltschvirus maltsch</taxon>
    </lineage>
</organism>
<protein>
    <submittedName>
        <fullName evidence="1">Uncharacterized protein</fullName>
    </submittedName>
</protein>
<evidence type="ECO:0000313" key="1">
    <source>
        <dbReference type="EMBL" id="CAB4152701.1"/>
    </source>
</evidence>
<dbReference type="EMBL" id="LR796582">
    <property type="protein sequence ID" value="CAB4152701.1"/>
    <property type="molecule type" value="Genomic_DNA"/>
</dbReference>
<name>A0A6J5N3W9_9CAUD</name>